<evidence type="ECO:0000313" key="3">
    <source>
        <dbReference type="Proteomes" id="UP000243579"/>
    </source>
</evidence>
<reference evidence="2 3" key="1">
    <citation type="journal article" date="2014" name="Genome Biol. Evol.">
        <title>The secreted proteins of Achlya hypogyna and Thraustotheca clavata identify the ancestral oomycete secretome and reveal gene acquisitions by horizontal gene transfer.</title>
        <authorList>
            <person name="Misner I."/>
            <person name="Blouin N."/>
            <person name="Leonard G."/>
            <person name="Richards T.A."/>
            <person name="Lane C.E."/>
        </authorList>
    </citation>
    <scope>NUCLEOTIDE SEQUENCE [LARGE SCALE GENOMIC DNA]</scope>
    <source>
        <strain evidence="2 3">ATCC 48635</strain>
    </source>
</reference>
<dbReference type="PANTHER" id="PTHR35796:SF3">
    <property type="entry name" value="BHLH DOMAIN-CONTAINING PROTEIN"/>
    <property type="match status" value="1"/>
</dbReference>
<dbReference type="Proteomes" id="UP000243579">
    <property type="component" value="Unassembled WGS sequence"/>
</dbReference>
<proteinExistence type="predicted"/>
<dbReference type="EMBL" id="JNBR01002018">
    <property type="protein sequence ID" value="OQR83984.1"/>
    <property type="molecule type" value="Genomic_DNA"/>
</dbReference>
<name>A0A1V9YE11_ACHHY</name>
<feature type="compositionally biased region" description="Polar residues" evidence="1">
    <location>
        <begin position="1006"/>
        <end position="1019"/>
    </location>
</feature>
<accession>A0A1V9YE11</accession>
<evidence type="ECO:0000256" key="1">
    <source>
        <dbReference type="SAM" id="MobiDB-lite"/>
    </source>
</evidence>
<keyword evidence="3" id="KW-1185">Reference proteome</keyword>
<feature type="region of interest" description="Disordered" evidence="1">
    <location>
        <begin position="1006"/>
        <end position="1040"/>
    </location>
</feature>
<comment type="caution">
    <text evidence="2">The sequence shown here is derived from an EMBL/GenBank/DDBJ whole genome shotgun (WGS) entry which is preliminary data.</text>
</comment>
<sequence>MSMQDDLLDAAIVNSLLGSSQSPAKAAPPSEHYQKKQKNELIYLRQHAADLTMYLETLTNVKSLEVQQSGNYWERVARNQKMASERAALENARLKRALEDQLELAAALDKVLVKRPRLAAIPSMDMADWKFRRLPADPARRTAAFHALVDDACSNTETMFVRSGILDAPVGHRSLGVAEVDDSILVSIRSVVTVPSDVQTSSNKIWTVWASTPKDTPHHVRIEHLETFGADGVYARMTVSLEAGMPCMLLMYAIKRYIYQDRILIVQKSILDDEKYPPPPNLVVGNYCASIVVQAVGPNESCRRVCVEGKLPAQPPRGSPLYQEELRVSDAVLKMARPVIDTLEALFNDDGLDDAIMDSILDPPVRPNYQVRQKHELAFLRDEATTLASHLGILDSMKTVELEHCAFSWEKVARTQKLALDKALLENARLKRALAEHVDFTNTLQHVFVKRPRTAGAPTIHLVDWKLRRLPMDHDRRVAAFHGMMDDAYANLETLYVRTGILEASSGEHSVTVASTLDSVRVTMTSVADVSKDYQACSDSVWSFYRADRRDALPHASKKMVETFGDDGMYFHMTVTLVDDAPCTHLMFALKRYSEMDRDIFVLKTFLEDETHAPPSSVILGNHTASIIVQTIEGNRTCRRFCAEGLFPPMAAATDLVVELTSETPQRRYRQRQKRELAFLRDKVAQMTAHLAVVESLRSLEADRGSHWEKVARAQKLGCRKSQTENARLRRALQEQLQIADLLRQILTRRPTLAAFPTMDMVDSKLRRLPIEHDARRASFLAIMADVYDRVDATLLRRGLLDAPIGHRSFKVQPSPGDASMSIDIQYVTRLHTNYLDAALHFWSVWTRPAGQHIEATFTSQIVERFGDDTVYMEQFDTFRGAKPYLRRLCGMQKFVEPNRVVFVMRTVLEDAKLPPVEGLYIANDAATIVFERATETTAVRRISLGGELPVQPPPMSPLGNNSEDLICDFILHEAMEAMWGTPMDTDTTSLVDLILYPTLNTYESGSATSDERSVATTRKSSDDDEDGAGSTAQQRYRKRQRRELDYLHEQVVEMSAHLEILKNIRGMENEQSSYWEKKARLQKLGCQKSAQENARLKKAIEEQLKIAETLNQLLVKRPRLASFPTMDMVNWKLRRLPLDTTGRHACLRAILSDAYERVDTMLLRHGLFDAPNGHKTFNVNATGNAIEMHVQAVHILPSHFLAVAMQLWSLWSDPSHTAFQSLFKSRVLETLGDDTIYAEQIETLRGAVPYMYRLSVLKRFVEDDRVVFVITTILDDAKYPPPKDQYISNDQLTLVIERVNESQSIRRLCLRGELPIAPPMGNPLTANPQHLICDFILHRMTHTFNELEKIFS</sequence>
<evidence type="ECO:0000313" key="2">
    <source>
        <dbReference type="EMBL" id="OQR83984.1"/>
    </source>
</evidence>
<protein>
    <recommendedName>
        <fullName evidence="4">START domain-containing protein</fullName>
    </recommendedName>
</protein>
<organism evidence="2 3">
    <name type="scientific">Achlya hypogyna</name>
    <name type="common">Oomycete</name>
    <name type="synonym">Protoachlya hypogyna</name>
    <dbReference type="NCBI Taxonomy" id="1202772"/>
    <lineage>
        <taxon>Eukaryota</taxon>
        <taxon>Sar</taxon>
        <taxon>Stramenopiles</taxon>
        <taxon>Oomycota</taxon>
        <taxon>Saprolegniomycetes</taxon>
        <taxon>Saprolegniales</taxon>
        <taxon>Achlyaceae</taxon>
        <taxon>Achlya</taxon>
    </lineage>
</organism>
<evidence type="ECO:0008006" key="4">
    <source>
        <dbReference type="Google" id="ProtNLM"/>
    </source>
</evidence>
<gene>
    <name evidence="2" type="ORF">ACHHYP_14050</name>
</gene>
<dbReference type="PANTHER" id="PTHR35796">
    <property type="entry name" value="HYPOTHETICAL CYTOSOLIC PROTEIN"/>
    <property type="match status" value="1"/>
</dbReference>